<dbReference type="FunFam" id="3.30.300.30:FF:000007">
    <property type="entry name" value="4-coumarate--CoA ligase 2"/>
    <property type="match status" value="1"/>
</dbReference>
<evidence type="ECO:0000313" key="6">
    <source>
        <dbReference type="Proteomes" id="UP000095287"/>
    </source>
</evidence>
<sequence>MACVVLPNCWQYYAIFLGVANQGGGMSGASHLFTDYELERQFKDSQCKIVFCDDASLERVLKAAKNCPRIQNVVVLPKKGAKNEYPFGVINFNEVLQTQPNVYKHKIDHDLERDILILPYSSGTTGSPKGVMLSHKNFGTMVNILMAHIDREITPHIAKDFDWSNEHTLLFLPFYHIYGFGVINNVILRGSTGVIMSHFDPEVFCRSIETYKIRMLLVVPPILVLMAKHPIIQKYNLSSVSFILSGAAPAGKDLCEEVMRKHPNVKHIVQGYGMTEMSMASHFPVITDSPNFGNAGKLASNLVMKIVDPETRKEVPHGERGEICISGPTVMMGYLNRPQATAETIDDEGWLRTGDIGYVDSNGYLFIVDRLKELIKVKGLQVPPAELEDLLLTHPLIQDAAVIGIPHEKDGEHPMAFVVRANESLKEEEVQEFVKARVAHYKQLKGGVQFIPQIPKSAAGKILRRFLRDEAEALRKAVAGKKSKL</sequence>
<feature type="domain" description="AMP-binding enzyme C-terminal" evidence="5">
    <location>
        <begin position="386"/>
        <end position="461"/>
    </location>
</feature>
<evidence type="ECO:0000256" key="1">
    <source>
        <dbReference type="ARBA" id="ARBA00004275"/>
    </source>
</evidence>
<accession>A0A1I8AE27</accession>
<comment type="similarity">
    <text evidence="2">Belongs to the ATP-dependent AMP-binding enzyme family.</text>
</comment>
<evidence type="ECO:0000256" key="2">
    <source>
        <dbReference type="ARBA" id="ARBA00006432"/>
    </source>
</evidence>
<dbReference type="SUPFAM" id="SSF56801">
    <property type="entry name" value="Acetyl-CoA synthetase-like"/>
    <property type="match status" value="1"/>
</dbReference>
<evidence type="ECO:0000259" key="4">
    <source>
        <dbReference type="Pfam" id="PF00501"/>
    </source>
</evidence>
<dbReference type="GO" id="GO:0005777">
    <property type="term" value="C:peroxisome"/>
    <property type="evidence" value="ECO:0007669"/>
    <property type="project" value="UniProtKB-SubCell"/>
</dbReference>
<dbReference type="Gene3D" id="3.40.50.980">
    <property type="match status" value="2"/>
</dbReference>
<evidence type="ECO:0000259" key="5">
    <source>
        <dbReference type="Pfam" id="PF13193"/>
    </source>
</evidence>
<dbReference type="InterPro" id="IPR000873">
    <property type="entry name" value="AMP-dep_synth/lig_dom"/>
</dbReference>
<evidence type="ECO:0000256" key="3">
    <source>
        <dbReference type="ARBA" id="ARBA00023140"/>
    </source>
</evidence>
<dbReference type="Pfam" id="PF13193">
    <property type="entry name" value="AMP-binding_C"/>
    <property type="match status" value="1"/>
</dbReference>
<dbReference type="AlphaFoldDB" id="A0A1I8AE27"/>
<reference evidence="7" key="1">
    <citation type="submission" date="2016-11" db="UniProtKB">
        <authorList>
            <consortium name="WormBaseParasite"/>
        </authorList>
    </citation>
    <scope>IDENTIFICATION</scope>
</reference>
<protein>
    <submittedName>
        <fullName evidence="7">4-coumarate--CoA ligase 1</fullName>
    </submittedName>
</protein>
<dbReference type="Gene3D" id="2.30.38.10">
    <property type="entry name" value="Luciferase, Domain 3"/>
    <property type="match status" value="1"/>
</dbReference>
<dbReference type="InterPro" id="IPR045851">
    <property type="entry name" value="AMP-bd_C_sf"/>
</dbReference>
<evidence type="ECO:0000313" key="7">
    <source>
        <dbReference type="WBParaSite" id="L893_g4503.t1"/>
    </source>
</evidence>
<proteinExistence type="inferred from homology"/>
<keyword evidence="6" id="KW-1185">Reference proteome</keyword>
<organism evidence="6 7">
    <name type="scientific">Steinernema glaseri</name>
    <dbReference type="NCBI Taxonomy" id="37863"/>
    <lineage>
        <taxon>Eukaryota</taxon>
        <taxon>Metazoa</taxon>
        <taxon>Ecdysozoa</taxon>
        <taxon>Nematoda</taxon>
        <taxon>Chromadorea</taxon>
        <taxon>Rhabditida</taxon>
        <taxon>Tylenchina</taxon>
        <taxon>Panagrolaimomorpha</taxon>
        <taxon>Strongyloidoidea</taxon>
        <taxon>Steinernematidae</taxon>
        <taxon>Steinernema</taxon>
    </lineage>
</organism>
<dbReference type="PANTHER" id="PTHR24096">
    <property type="entry name" value="LONG-CHAIN-FATTY-ACID--COA LIGASE"/>
    <property type="match status" value="1"/>
</dbReference>
<keyword evidence="3" id="KW-0576">Peroxisome</keyword>
<dbReference type="PROSITE" id="PS00455">
    <property type="entry name" value="AMP_BINDING"/>
    <property type="match status" value="1"/>
</dbReference>
<dbReference type="CDD" id="cd05911">
    <property type="entry name" value="Firefly_Luc_like"/>
    <property type="match status" value="1"/>
</dbReference>
<dbReference type="PANTHER" id="PTHR24096:SF422">
    <property type="entry name" value="BCDNA.GH02901"/>
    <property type="match status" value="1"/>
</dbReference>
<dbReference type="WBParaSite" id="L893_g4503.t1">
    <property type="protein sequence ID" value="L893_g4503.t1"/>
    <property type="gene ID" value="L893_g4503"/>
</dbReference>
<dbReference type="Proteomes" id="UP000095287">
    <property type="component" value="Unplaced"/>
</dbReference>
<comment type="subcellular location">
    <subcellularLocation>
        <location evidence="1">Peroxisome</location>
    </subcellularLocation>
</comment>
<dbReference type="InterPro" id="IPR025110">
    <property type="entry name" value="AMP-bd_C"/>
</dbReference>
<name>A0A1I8AE27_9BILA</name>
<feature type="domain" description="AMP-dependent synthetase/ligase" evidence="4">
    <location>
        <begin position="4"/>
        <end position="335"/>
    </location>
</feature>
<dbReference type="Pfam" id="PF00501">
    <property type="entry name" value="AMP-binding"/>
    <property type="match status" value="1"/>
</dbReference>
<dbReference type="InterPro" id="IPR020845">
    <property type="entry name" value="AMP-binding_CS"/>
</dbReference>
<dbReference type="GO" id="GO:0016405">
    <property type="term" value="F:CoA-ligase activity"/>
    <property type="evidence" value="ECO:0007669"/>
    <property type="project" value="TreeGrafter"/>
</dbReference>
<dbReference type="Gene3D" id="3.30.300.30">
    <property type="match status" value="1"/>
</dbReference>